<dbReference type="Pfam" id="PF04379">
    <property type="entry name" value="DUF525"/>
    <property type="match status" value="1"/>
</dbReference>
<reference evidence="5" key="3">
    <citation type="submission" date="2023-05" db="EMBL/GenBank/DDBJ databases">
        <authorList>
            <person name="Smith C.H."/>
        </authorList>
    </citation>
    <scope>NUCLEOTIDE SEQUENCE</scope>
    <source>
        <strain evidence="5">CHS0354</strain>
        <tissue evidence="5">Mantle</tissue>
    </source>
</reference>
<dbReference type="PROSITE" id="PS50181">
    <property type="entry name" value="FBOX"/>
    <property type="match status" value="1"/>
</dbReference>
<dbReference type="InterPro" id="IPR036767">
    <property type="entry name" value="ApaG_sf"/>
</dbReference>
<dbReference type="Pfam" id="PF09346">
    <property type="entry name" value="SMI1_KNR4"/>
    <property type="match status" value="1"/>
</dbReference>
<keyword evidence="2" id="KW-0833">Ubl conjugation pathway</keyword>
<dbReference type="GO" id="GO:0005737">
    <property type="term" value="C:cytoplasm"/>
    <property type="evidence" value="ECO:0007669"/>
    <property type="project" value="TreeGrafter"/>
</dbReference>
<proteinExistence type="predicted"/>
<evidence type="ECO:0000259" key="4">
    <source>
        <dbReference type="PROSITE" id="PS51087"/>
    </source>
</evidence>
<feature type="domain" description="F-box" evidence="3">
    <location>
        <begin position="8"/>
        <end position="54"/>
    </location>
</feature>
<dbReference type="Pfam" id="PF12937">
    <property type="entry name" value="F-box-like"/>
    <property type="match status" value="1"/>
</dbReference>
<dbReference type="SMART" id="SM00256">
    <property type="entry name" value="FBOX"/>
    <property type="match status" value="1"/>
</dbReference>
<dbReference type="Proteomes" id="UP001195483">
    <property type="component" value="Unassembled WGS sequence"/>
</dbReference>
<organism evidence="5 6">
    <name type="scientific">Potamilus streckersoni</name>
    <dbReference type="NCBI Taxonomy" id="2493646"/>
    <lineage>
        <taxon>Eukaryota</taxon>
        <taxon>Metazoa</taxon>
        <taxon>Spiralia</taxon>
        <taxon>Lophotrochozoa</taxon>
        <taxon>Mollusca</taxon>
        <taxon>Bivalvia</taxon>
        <taxon>Autobranchia</taxon>
        <taxon>Heteroconchia</taxon>
        <taxon>Palaeoheterodonta</taxon>
        <taxon>Unionida</taxon>
        <taxon>Unionoidea</taxon>
        <taxon>Unionidae</taxon>
        <taxon>Ambleminae</taxon>
        <taxon>Lampsilini</taxon>
        <taxon>Potamilus</taxon>
    </lineage>
</organism>
<dbReference type="SUPFAM" id="SSF110069">
    <property type="entry name" value="ApaG-like"/>
    <property type="match status" value="1"/>
</dbReference>
<sequence>MEGLNTSKINCTCLPAESLLNILQYLDYRDLVSCIKACQRLRTIADDDVLWRQQCKFWFLQTECQEGLSWKQQFEQLFKEFGHNIHCYKQIKKAWSQIEKYMREKCPHIWATVQGPVSEQELDETERALDCQFPPDFRMSYRLHNGQEFARNAHGLMGSSKVSGHFRSDKLLSLELMTKNHQDDELPDCIPLTLCATSHSIQFICVSSGRGIEPGTIFYPTPNNLDGDRTDFFISGRTFTEWICTYAQDLEDNLYSLIDGNVFKFYHEPSCVAVTDGIFTVKAASCFMPEQSTVNPPHFFFAYRITMSMDKNANPYHSCQLVTRHWIITDEDGREEVVHGPGVVGEFPVMRPGAEYSWISCTKFSTTYGNMKGYFKMKNLKTGSSIDIQCPVYHMKCHPYITSEECFEEIQAGRRQIINETEEILSNIDRLDANTR</sequence>
<dbReference type="SMART" id="SM00860">
    <property type="entry name" value="SMI1_KNR4"/>
    <property type="match status" value="1"/>
</dbReference>
<dbReference type="SUPFAM" id="SSF81383">
    <property type="entry name" value="F-box domain"/>
    <property type="match status" value="1"/>
</dbReference>
<dbReference type="SUPFAM" id="SSF160631">
    <property type="entry name" value="SMI1/KNR4-like"/>
    <property type="match status" value="1"/>
</dbReference>
<dbReference type="PROSITE" id="PS51087">
    <property type="entry name" value="APAG"/>
    <property type="match status" value="1"/>
</dbReference>
<accession>A0AAE0VXU5</accession>
<comment type="pathway">
    <text evidence="1">Protein modification; protein ubiquitination.</text>
</comment>
<evidence type="ECO:0008006" key="7">
    <source>
        <dbReference type="Google" id="ProtNLM"/>
    </source>
</evidence>
<keyword evidence="6" id="KW-1185">Reference proteome</keyword>
<reference evidence="5" key="2">
    <citation type="journal article" date="2021" name="Genome Biol. Evol.">
        <title>Developing a high-quality reference genome for a parasitic bivalve with doubly uniparental inheritance (Bivalvia: Unionida).</title>
        <authorList>
            <person name="Smith C.H."/>
        </authorList>
    </citation>
    <scope>NUCLEOTIDE SEQUENCE</scope>
    <source>
        <strain evidence="5">CHS0354</strain>
        <tissue evidence="5">Mantle</tissue>
    </source>
</reference>
<name>A0AAE0VXU5_9BIVA</name>
<dbReference type="PANTHER" id="PTHR46550">
    <property type="entry name" value="F-BOX ONLY PROTEIN 3"/>
    <property type="match status" value="1"/>
</dbReference>
<dbReference type="PANTHER" id="PTHR46550:SF1">
    <property type="entry name" value="F-BOX PROTEIN 3"/>
    <property type="match status" value="1"/>
</dbReference>
<comment type="caution">
    <text evidence="5">The sequence shown here is derived from an EMBL/GenBank/DDBJ whole genome shotgun (WGS) entry which is preliminary data.</text>
</comment>
<evidence type="ECO:0000259" key="3">
    <source>
        <dbReference type="PROSITE" id="PS50181"/>
    </source>
</evidence>
<dbReference type="InterPro" id="IPR052121">
    <property type="entry name" value="F-box_SCF_Substrate_Recog"/>
</dbReference>
<gene>
    <name evidence="5" type="ORF">CHS0354_002734</name>
</gene>
<dbReference type="EMBL" id="JAEAOA010000218">
    <property type="protein sequence ID" value="KAK3593207.1"/>
    <property type="molecule type" value="Genomic_DNA"/>
</dbReference>
<reference evidence="5" key="1">
    <citation type="journal article" date="2021" name="Genome Biol. Evol.">
        <title>A High-Quality Reference Genome for a Parasitic Bivalve with Doubly Uniparental Inheritance (Bivalvia: Unionida).</title>
        <authorList>
            <person name="Smith C.H."/>
        </authorList>
    </citation>
    <scope>NUCLEOTIDE SEQUENCE</scope>
    <source>
        <strain evidence="5">CHS0354</strain>
    </source>
</reference>
<dbReference type="Gene3D" id="2.60.40.1470">
    <property type="entry name" value="ApaG domain"/>
    <property type="match status" value="1"/>
</dbReference>
<dbReference type="InterPro" id="IPR037883">
    <property type="entry name" value="Knr4/Smi1-like_sf"/>
</dbReference>
<dbReference type="InterPro" id="IPR001810">
    <property type="entry name" value="F-box_dom"/>
</dbReference>
<dbReference type="InterPro" id="IPR036047">
    <property type="entry name" value="F-box-like_dom_sf"/>
</dbReference>
<dbReference type="InterPro" id="IPR018958">
    <property type="entry name" value="Knr4/Smi1-like_dom"/>
</dbReference>
<dbReference type="InterPro" id="IPR007474">
    <property type="entry name" value="ApaG_domain"/>
</dbReference>
<evidence type="ECO:0000313" key="6">
    <source>
        <dbReference type="Proteomes" id="UP001195483"/>
    </source>
</evidence>
<dbReference type="Gene3D" id="3.40.1580.10">
    <property type="entry name" value="SMI1/KNR4-like"/>
    <property type="match status" value="1"/>
</dbReference>
<dbReference type="Gene3D" id="1.20.1280.50">
    <property type="match status" value="1"/>
</dbReference>
<feature type="domain" description="ApaG" evidence="4">
    <location>
        <begin position="273"/>
        <end position="402"/>
    </location>
</feature>
<protein>
    <recommendedName>
        <fullName evidence="7">F-box protein 3</fullName>
    </recommendedName>
</protein>
<evidence type="ECO:0000256" key="1">
    <source>
        <dbReference type="ARBA" id="ARBA00004906"/>
    </source>
</evidence>
<evidence type="ECO:0000313" key="5">
    <source>
        <dbReference type="EMBL" id="KAK3593207.1"/>
    </source>
</evidence>
<dbReference type="AlphaFoldDB" id="A0AAE0VXU5"/>
<evidence type="ECO:0000256" key="2">
    <source>
        <dbReference type="ARBA" id="ARBA00022786"/>
    </source>
</evidence>